<dbReference type="SMART" id="SM00854">
    <property type="entry name" value="PGA_cap"/>
    <property type="match status" value="1"/>
</dbReference>
<evidence type="ECO:0000256" key="1">
    <source>
        <dbReference type="ARBA" id="ARBA00005662"/>
    </source>
</evidence>
<dbReference type="InterPro" id="IPR019079">
    <property type="entry name" value="Capsule_synth_CapA"/>
</dbReference>
<organism evidence="13 14">
    <name type="scientific">Candidatus Nomurabacteria bacterium RIFCSPLOWO2_01_FULL_36_16</name>
    <dbReference type="NCBI Taxonomy" id="1801767"/>
    <lineage>
        <taxon>Bacteria</taxon>
        <taxon>Candidatus Nomuraibacteriota</taxon>
    </lineage>
</organism>
<dbReference type="PANTHER" id="PTHR33393:SF11">
    <property type="entry name" value="POLYGLUTAMINE SYNTHESIS ACCESSORY PROTEIN RV0574C-RELATED"/>
    <property type="match status" value="1"/>
</dbReference>
<name>A0A1F6X033_9BACT</name>
<protein>
    <recommendedName>
        <fullName evidence="12">Capsule synthesis protein CapA domain-containing protein</fullName>
    </recommendedName>
</protein>
<dbReference type="InterPro" id="IPR001967">
    <property type="entry name" value="Peptidase_S11_N"/>
</dbReference>
<dbReference type="GO" id="GO:0071555">
    <property type="term" value="P:cell wall organization"/>
    <property type="evidence" value="ECO:0007669"/>
    <property type="project" value="UniProtKB-KW"/>
</dbReference>
<dbReference type="EMBL" id="MFUR01000003">
    <property type="protein sequence ID" value="OGI87364.1"/>
    <property type="molecule type" value="Genomic_DNA"/>
</dbReference>
<dbReference type="Gene3D" id="3.40.710.10">
    <property type="entry name" value="DD-peptidase/beta-lactamase superfamily"/>
    <property type="match status" value="1"/>
</dbReference>
<dbReference type="GO" id="GO:0006508">
    <property type="term" value="P:proteolysis"/>
    <property type="evidence" value="ECO:0007669"/>
    <property type="project" value="InterPro"/>
</dbReference>
<feature type="active site" description="Proton acceptor" evidence="8">
    <location>
        <position position="115"/>
    </location>
</feature>
<keyword evidence="4" id="KW-0378">Hydrolase</keyword>
<keyword evidence="11" id="KW-0812">Transmembrane</keyword>
<keyword evidence="11" id="KW-1133">Transmembrane helix</keyword>
<feature type="transmembrane region" description="Helical" evidence="11">
    <location>
        <begin position="12"/>
        <end position="37"/>
    </location>
</feature>
<dbReference type="GO" id="GO:0009002">
    <property type="term" value="F:serine-type D-Ala-D-Ala carboxypeptidase activity"/>
    <property type="evidence" value="ECO:0007669"/>
    <property type="project" value="InterPro"/>
</dbReference>
<evidence type="ECO:0000256" key="4">
    <source>
        <dbReference type="ARBA" id="ARBA00022801"/>
    </source>
</evidence>
<dbReference type="CDD" id="cd07381">
    <property type="entry name" value="MPP_CapA"/>
    <property type="match status" value="1"/>
</dbReference>
<dbReference type="PANTHER" id="PTHR33393">
    <property type="entry name" value="POLYGLUTAMINE SYNTHESIS ACCESSORY PROTEIN RV0574C-RELATED"/>
    <property type="match status" value="1"/>
</dbReference>
<dbReference type="Gene3D" id="3.60.21.10">
    <property type="match status" value="1"/>
</dbReference>
<comment type="similarity">
    <text evidence="2 10">Belongs to the peptidase S11 family.</text>
</comment>
<evidence type="ECO:0000256" key="8">
    <source>
        <dbReference type="PIRSR" id="PIRSR618044-1"/>
    </source>
</evidence>
<evidence type="ECO:0000313" key="13">
    <source>
        <dbReference type="EMBL" id="OGI87364.1"/>
    </source>
</evidence>
<dbReference type="Pfam" id="PF09587">
    <property type="entry name" value="PGA_cap"/>
    <property type="match status" value="1"/>
</dbReference>
<evidence type="ECO:0000256" key="3">
    <source>
        <dbReference type="ARBA" id="ARBA00022729"/>
    </source>
</evidence>
<dbReference type="AlphaFoldDB" id="A0A1F6X033"/>
<dbReference type="Proteomes" id="UP000177001">
    <property type="component" value="Unassembled WGS sequence"/>
</dbReference>
<evidence type="ECO:0000313" key="14">
    <source>
        <dbReference type="Proteomes" id="UP000177001"/>
    </source>
</evidence>
<feature type="active site" evidence="8">
    <location>
        <position position="167"/>
    </location>
</feature>
<dbReference type="InterPro" id="IPR018044">
    <property type="entry name" value="Peptidase_S11"/>
</dbReference>
<evidence type="ECO:0000256" key="9">
    <source>
        <dbReference type="PIRSR" id="PIRSR618044-2"/>
    </source>
</evidence>
<accession>A0A1F6X033</accession>
<keyword evidence="3" id="KW-0732">Signal</keyword>
<gene>
    <name evidence="13" type="ORF">A3A91_02620</name>
</gene>
<dbReference type="SUPFAM" id="SSF56601">
    <property type="entry name" value="beta-lactamase/transpeptidase-like"/>
    <property type="match status" value="1"/>
</dbReference>
<comment type="similarity">
    <text evidence="1">Belongs to the CapA family.</text>
</comment>
<dbReference type="InterPro" id="IPR029052">
    <property type="entry name" value="Metallo-depent_PP-like"/>
</dbReference>
<dbReference type="InterPro" id="IPR012338">
    <property type="entry name" value="Beta-lactam/transpept-like"/>
</dbReference>
<proteinExistence type="inferred from homology"/>
<keyword evidence="5" id="KW-0133">Cell shape</keyword>
<dbReference type="InterPro" id="IPR052169">
    <property type="entry name" value="CW_Biosynth-Accessory"/>
</dbReference>
<feature type="active site" description="Acyl-ester intermediate" evidence="8">
    <location>
        <position position="112"/>
    </location>
</feature>
<evidence type="ECO:0000256" key="11">
    <source>
        <dbReference type="SAM" id="Phobius"/>
    </source>
</evidence>
<dbReference type="GO" id="GO:0009252">
    <property type="term" value="P:peptidoglycan biosynthetic process"/>
    <property type="evidence" value="ECO:0007669"/>
    <property type="project" value="UniProtKB-KW"/>
</dbReference>
<evidence type="ECO:0000256" key="7">
    <source>
        <dbReference type="ARBA" id="ARBA00023316"/>
    </source>
</evidence>
<dbReference type="PRINTS" id="PR00725">
    <property type="entry name" value="DADACBPTASE1"/>
</dbReference>
<evidence type="ECO:0000256" key="2">
    <source>
        <dbReference type="ARBA" id="ARBA00007164"/>
    </source>
</evidence>
<evidence type="ECO:0000256" key="5">
    <source>
        <dbReference type="ARBA" id="ARBA00022960"/>
    </source>
</evidence>
<evidence type="ECO:0000256" key="6">
    <source>
        <dbReference type="ARBA" id="ARBA00022984"/>
    </source>
</evidence>
<feature type="domain" description="Capsule synthesis protein CapA" evidence="12">
    <location>
        <begin position="346"/>
        <end position="588"/>
    </location>
</feature>
<feature type="binding site" evidence="9">
    <location>
        <position position="265"/>
    </location>
    <ligand>
        <name>substrate</name>
    </ligand>
</feature>
<reference evidence="13 14" key="1">
    <citation type="journal article" date="2016" name="Nat. Commun.">
        <title>Thousands of microbial genomes shed light on interconnected biogeochemical processes in an aquifer system.</title>
        <authorList>
            <person name="Anantharaman K."/>
            <person name="Brown C.T."/>
            <person name="Hug L.A."/>
            <person name="Sharon I."/>
            <person name="Castelle C.J."/>
            <person name="Probst A.J."/>
            <person name="Thomas B.C."/>
            <person name="Singh A."/>
            <person name="Wilkins M.J."/>
            <person name="Karaoz U."/>
            <person name="Brodie E.L."/>
            <person name="Williams K.H."/>
            <person name="Hubbard S.S."/>
            <person name="Banfield J.F."/>
        </authorList>
    </citation>
    <scope>NUCLEOTIDE SEQUENCE [LARGE SCALE GENOMIC DNA]</scope>
</reference>
<dbReference type="GO" id="GO:0008360">
    <property type="term" value="P:regulation of cell shape"/>
    <property type="evidence" value="ECO:0007669"/>
    <property type="project" value="UniProtKB-KW"/>
</dbReference>
<keyword evidence="11" id="KW-0472">Membrane</keyword>
<dbReference type="SUPFAM" id="SSF56300">
    <property type="entry name" value="Metallo-dependent phosphatases"/>
    <property type="match status" value="1"/>
</dbReference>
<keyword evidence="7" id="KW-0961">Cell wall biogenesis/degradation</keyword>
<evidence type="ECO:0000259" key="12">
    <source>
        <dbReference type="SMART" id="SM00854"/>
    </source>
</evidence>
<dbReference type="Pfam" id="PF00768">
    <property type="entry name" value="Peptidase_S11"/>
    <property type="match status" value="1"/>
</dbReference>
<evidence type="ECO:0000256" key="10">
    <source>
        <dbReference type="RuleBase" id="RU004016"/>
    </source>
</evidence>
<comment type="caution">
    <text evidence="13">The sequence shown here is derived from an EMBL/GenBank/DDBJ whole genome shotgun (WGS) entry which is preliminary data.</text>
</comment>
<sequence>MKQNLNQKTLQIIKLFFWTLFPIILGVFLVSLVIIIFNKINYAKIQETGNNTAIAIQSLTPEEIKEEKPRYFYLNNASEEPKVGAIAYLVGDLNTGEVILSKNQNQKFPIASVSKLMTALVTREITNQNDVAQVSKKALATKGTNGNLRVGEKIKTTDLLYPLLLESSNDAAEVLAEHFGRDIFIKKMNQQSEILKMSETFYKDPSGLSEKNQSTVSDIFKLVGYLNQQKKDLLEITTKRSYSNKKHSWSNINQFIQKDGYFGGKSGYTDPAKQTVVSLFNLPLGQTGYRPIAITLLQSADRQRDVETILKYLNKNIYYGGSADANTNWVEERVGMPNIKDLDFVTLAFGGDIMLDRGVKNSVRKNFNNDYSKLFEKPDLVNLLKKVDIIFANLEGAASDKGADLKNLYSFRMDPTVVPALKNAGMSILSVANNHIGDFGRIAFIDTLGLLKENEILYTGGGIDKTEAEKPVIIEKYGIKIGFLGFSDKGPDYMIADKEKAGILLANDPNFDEIIKNASEQVDYLVVSFHFGEEYQTKHNERQKYLAHKAVDNGAKIIIGHHPHVIQDTEIYKNSFIIYSLGNFIFDQTFSAETMEGMLLNIKLWRDRNMTVRKDILKLNKTFQPDKIIKGKEEKIKFEDTKIQERL</sequence>
<keyword evidence="6" id="KW-0573">Peptidoglycan synthesis</keyword>